<dbReference type="InterPro" id="IPR016177">
    <property type="entry name" value="DNA-bd_dom_sf"/>
</dbReference>
<dbReference type="GO" id="GO:0003700">
    <property type="term" value="F:DNA-binding transcription factor activity"/>
    <property type="evidence" value="ECO:0007669"/>
    <property type="project" value="InterPro"/>
</dbReference>
<dbReference type="PANTHER" id="PTHR31190:SF499">
    <property type="entry name" value="ETHYLENE-RESPONSIVE TRANSCRIPTION FACTOR ERF105"/>
    <property type="match status" value="1"/>
</dbReference>
<evidence type="ECO:0000256" key="7">
    <source>
        <dbReference type="ARBA" id="ARBA00023163"/>
    </source>
</evidence>
<evidence type="ECO:0000256" key="1">
    <source>
        <dbReference type="ARBA" id="ARBA00004123"/>
    </source>
</evidence>
<dbReference type="Gene3D" id="3.30.730.10">
    <property type="entry name" value="AP2/ERF domain"/>
    <property type="match status" value="1"/>
</dbReference>
<reference evidence="11" key="1">
    <citation type="submission" date="2016-03" db="EMBL/GenBank/DDBJ databases">
        <authorList>
            <person name="Ploux O."/>
        </authorList>
    </citation>
    <scope>NUCLEOTIDE SEQUENCE</scope>
</reference>
<evidence type="ECO:0000313" key="11">
    <source>
        <dbReference type="EMBL" id="AOY41706.1"/>
    </source>
</evidence>
<comment type="subcellular location">
    <subcellularLocation>
        <location evidence="1">Nucleus</location>
    </subcellularLocation>
</comment>
<keyword evidence="3" id="KW-0611">Plant defense</keyword>
<dbReference type="InterPro" id="IPR036955">
    <property type="entry name" value="AP2/ERF_dom_sf"/>
</dbReference>
<evidence type="ECO:0000256" key="8">
    <source>
        <dbReference type="ARBA" id="ARBA00023242"/>
    </source>
</evidence>
<dbReference type="InterPro" id="IPR001471">
    <property type="entry name" value="AP2/ERF_dom"/>
</dbReference>
<dbReference type="Pfam" id="PF00847">
    <property type="entry name" value="AP2"/>
    <property type="match status" value="1"/>
</dbReference>
<accession>A0A1D9CT15</accession>
<dbReference type="PRINTS" id="PR00367">
    <property type="entry name" value="ETHRSPELEMNT"/>
</dbReference>
<dbReference type="EMBL" id="KU935742">
    <property type="protein sequence ID" value="AOY41706.1"/>
    <property type="molecule type" value="mRNA"/>
</dbReference>
<keyword evidence="2" id="KW-0936">Ethylene signaling pathway</keyword>
<dbReference type="SUPFAM" id="SSF54171">
    <property type="entry name" value="DNA-binding domain"/>
    <property type="match status" value="1"/>
</dbReference>
<dbReference type="InterPro" id="IPR044808">
    <property type="entry name" value="ERF_plant"/>
</dbReference>
<sequence>MYIEMGSLANESIALDVIRQHLLDDFAFMENYGISETSPQYYSHSNSTSSDSLISDLTNVTVDSYVVPLPSESTSDTMLSTSIGFTAEPADNFEFQTNIIPQIIDSNSTKHTSFSERKPLLNIYVPPVNKVELNTGFQPAAKLSERRVADSGDKRHYRGVRQRPWGKFAAEIRDPNRKGSRVWLGTFDTAVEAAKAYDRAAFKLRGSKAILNFPHEIGNTTGILSPVKVGRKRGREAEAEDGESKEVKREEVSEGSVKTETGVCPLTPSSWTAVWEGGDEKGIFEIPPLSPLSPYPNLRHSKSQLAVNGVY</sequence>
<dbReference type="AlphaFoldDB" id="A0A1D9CT15"/>
<dbReference type="PROSITE" id="PS51032">
    <property type="entry name" value="AP2_ERF"/>
    <property type="match status" value="1"/>
</dbReference>
<dbReference type="CDD" id="cd00018">
    <property type="entry name" value="AP2"/>
    <property type="match status" value="1"/>
</dbReference>
<dbReference type="GO" id="GO:0000976">
    <property type="term" value="F:transcription cis-regulatory region binding"/>
    <property type="evidence" value="ECO:0007669"/>
    <property type="project" value="UniProtKB-ARBA"/>
</dbReference>
<keyword evidence="5" id="KW-0238">DNA-binding</keyword>
<dbReference type="GO" id="GO:0009873">
    <property type="term" value="P:ethylene-activated signaling pathway"/>
    <property type="evidence" value="ECO:0007669"/>
    <property type="project" value="UniProtKB-KW"/>
</dbReference>
<keyword evidence="6" id="KW-0010">Activator</keyword>
<feature type="domain" description="AP2/ERF" evidence="10">
    <location>
        <begin position="156"/>
        <end position="214"/>
    </location>
</feature>
<evidence type="ECO:0000256" key="5">
    <source>
        <dbReference type="ARBA" id="ARBA00023125"/>
    </source>
</evidence>
<evidence type="ECO:0000256" key="6">
    <source>
        <dbReference type="ARBA" id="ARBA00023159"/>
    </source>
</evidence>
<keyword evidence="7" id="KW-0804">Transcription</keyword>
<evidence type="ECO:0000259" key="10">
    <source>
        <dbReference type="PROSITE" id="PS51032"/>
    </source>
</evidence>
<evidence type="ECO:0000256" key="3">
    <source>
        <dbReference type="ARBA" id="ARBA00022821"/>
    </source>
</evidence>
<dbReference type="PANTHER" id="PTHR31190">
    <property type="entry name" value="DNA-BINDING DOMAIN"/>
    <property type="match status" value="1"/>
</dbReference>
<name>A0A1D9CT15_PANGI</name>
<keyword evidence="8" id="KW-0539">Nucleus</keyword>
<evidence type="ECO:0000256" key="9">
    <source>
        <dbReference type="SAM" id="MobiDB-lite"/>
    </source>
</evidence>
<feature type="compositionally biased region" description="Basic and acidic residues" evidence="9">
    <location>
        <begin position="242"/>
        <end position="252"/>
    </location>
</feature>
<evidence type="ECO:0000256" key="2">
    <source>
        <dbReference type="ARBA" id="ARBA00022745"/>
    </source>
</evidence>
<dbReference type="GO" id="GO:0005634">
    <property type="term" value="C:nucleus"/>
    <property type="evidence" value="ECO:0007669"/>
    <property type="project" value="UniProtKB-SubCell"/>
</dbReference>
<dbReference type="SMART" id="SM00380">
    <property type="entry name" value="AP2"/>
    <property type="match status" value="1"/>
</dbReference>
<evidence type="ECO:0000256" key="4">
    <source>
        <dbReference type="ARBA" id="ARBA00023015"/>
    </source>
</evidence>
<keyword evidence="4" id="KW-0805">Transcription regulation</keyword>
<proteinExistence type="evidence at transcript level"/>
<dbReference type="FunFam" id="3.30.730.10:FF:000001">
    <property type="entry name" value="Ethylene-responsive transcription factor 2"/>
    <property type="match status" value="1"/>
</dbReference>
<organism evidence="11">
    <name type="scientific">Panax ginseng</name>
    <name type="common">Korean ginseng</name>
    <dbReference type="NCBI Taxonomy" id="4054"/>
    <lineage>
        <taxon>Eukaryota</taxon>
        <taxon>Viridiplantae</taxon>
        <taxon>Streptophyta</taxon>
        <taxon>Embryophyta</taxon>
        <taxon>Tracheophyta</taxon>
        <taxon>Spermatophyta</taxon>
        <taxon>Magnoliopsida</taxon>
        <taxon>eudicotyledons</taxon>
        <taxon>Gunneridae</taxon>
        <taxon>Pentapetalae</taxon>
        <taxon>asterids</taxon>
        <taxon>campanulids</taxon>
        <taxon>Apiales</taxon>
        <taxon>Araliaceae</taxon>
        <taxon>Panax</taxon>
    </lineage>
</organism>
<dbReference type="GO" id="GO:0006952">
    <property type="term" value="P:defense response"/>
    <property type="evidence" value="ECO:0007669"/>
    <property type="project" value="UniProtKB-KW"/>
</dbReference>
<feature type="region of interest" description="Disordered" evidence="9">
    <location>
        <begin position="234"/>
        <end position="261"/>
    </location>
</feature>
<protein>
    <submittedName>
        <fullName evidence="11">Transcription factor ERF1</fullName>
    </submittedName>
</protein>